<evidence type="ECO:0000256" key="6">
    <source>
        <dbReference type="ARBA" id="ARBA00022833"/>
    </source>
</evidence>
<dbReference type="FunFam" id="3.30.1490.490:FF:000001">
    <property type="entry name" value="cell growth-regulating nucleolar protein-like"/>
    <property type="match status" value="1"/>
</dbReference>
<dbReference type="InterPro" id="IPR036236">
    <property type="entry name" value="Znf_C2H2_sf"/>
</dbReference>
<dbReference type="Gene3D" id="1.10.10.2100">
    <property type="match status" value="1"/>
</dbReference>
<evidence type="ECO:0000256" key="11">
    <source>
        <dbReference type="PROSITE-ProRule" id="PRU01145"/>
    </source>
</evidence>
<name>Q6DEE8_XENLA</name>
<dbReference type="PANTHER" id="PTHR13100:SF10">
    <property type="entry name" value="CELL GROWTH-REGULATING NUCLEOLAR PROTEIN"/>
    <property type="match status" value="1"/>
</dbReference>
<evidence type="ECO:0000256" key="8">
    <source>
        <dbReference type="ARBA" id="ARBA00023242"/>
    </source>
</evidence>
<dbReference type="SUPFAM" id="SSF57667">
    <property type="entry name" value="beta-beta-alpha zinc fingers"/>
    <property type="match status" value="2"/>
</dbReference>
<comment type="subcellular location">
    <subcellularLocation>
        <location evidence="2">Cell projection</location>
        <location evidence="2">Cilium</location>
        <location evidence="2">Photoreceptor outer segment</location>
    </subcellularLocation>
    <subcellularLocation>
        <location evidence="1">Nucleus</location>
    </subcellularLocation>
</comment>
<keyword evidence="7" id="KW-0175">Coiled coil</keyword>
<reference evidence="15" key="1">
    <citation type="submission" date="2004-07" db="EMBL/GenBank/DDBJ databases">
        <authorList>
            <consortium name="NIH - Xenopus Gene Collection (XGC) project"/>
        </authorList>
    </citation>
    <scope>NUCLEOTIDE SEQUENCE [LARGE SCALE MRNA]</scope>
    <source>
        <tissue evidence="15">Embryo</tissue>
    </source>
</reference>
<dbReference type="GO" id="GO:0001750">
    <property type="term" value="C:photoreceptor outer segment"/>
    <property type="evidence" value="ECO:0007669"/>
    <property type="project" value="UniProtKB-SubCell"/>
</dbReference>
<comment type="subunit">
    <text evidence="9">Interacts with PRMT5; this interaction is direct. Interacts with GNL2 and RPL23A. Interacts with nucleolin/NCL; this interaction is direct. Interacts with phosphorylated IRF3; this interaction impairs IRF3 DNA-binding activity.</text>
</comment>
<feature type="domain" description="Cell growth-regulating nucleolar protein-like winged helix" evidence="14">
    <location>
        <begin position="288"/>
        <end position="359"/>
    </location>
</feature>
<evidence type="ECO:0000256" key="7">
    <source>
        <dbReference type="ARBA" id="ARBA00023054"/>
    </source>
</evidence>
<organism evidence="15">
    <name type="scientific">Xenopus laevis</name>
    <name type="common">African clawed frog</name>
    <dbReference type="NCBI Taxonomy" id="8355"/>
    <lineage>
        <taxon>Eukaryota</taxon>
        <taxon>Metazoa</taxon>
        <taxon>Chordata</taxon>
        <taxon>Craniata</taxon>
        <taxon>Vertebrata</taxon>
        <taxon>Euteleostomi</taxon>
        <taxon>Amphibia</taxon>
        <taxon>Batrachia</taxon>
        <taxon>Anura</taxon>
        <taxon>Pipoidea</taxon>
        <taxon>Pipidae</taxon>
        <taxon>Xenopodinae</taxon>
        <taxon>Xenopus</taxon>
        <taxon>Xenopus</taxon>
    </lineage>
</organism>
<dbReference type="InterPro" id="IPR039999">
    <property type="entry name" value="LYAR"/>
</dbReference>
<feature type="region of interest" description="Disordered" evidence="12">
    <location>
        <begin position="141"/>
        <end position="286"/>
    </location>
</feature>
<keyword evidence="3" id="KW-0479">Metal-binding</keyword>
<keyword evidence="6" id="KW-0862">Zinc</keyword>
<sequence length="360" mass="41619">MVFFTCNACGESLKKGQVEKHRGTCRSCGCLSCIDCGKDFWGDDYKNHLKCISEDQKYGGKAFEAKANKGDVKQQQWLQRLQEIMKKPNTSPNIRDILNQMSSYDNIPRKKAKFQNWMKNSLKIHNQSLHDQVWEIFAEATSSAPSNQEKQKQPENSVAEDRPEPPPEAVEENRKKKNKRERKEERQKKNKKEKKDLVEEQMETVEKNKSKKRKIEENDVHAETDVSVERKKKKKHAEDEDENDSEGQPETSQITEEASGQCGSEGKQEYGEDESADVNATSSEIAQGKFNWKGTIEALLKKVPDNELPIKRLRKKVLAHYYAVSSEHHKSEKDLLIAFNKKIRNNPKFRVLKERVKLLN</sequence>
<evidence type="ECO:0000256" key="3">
    <source>
        <dbReference type="ARBA" id="ARBA00022723"/>
    </source>
</evidence>
<dbReference type="GO" id="GO:0003677">
    <property type="term" value="F:DNA binding"/>
    <property type="evidence" value="ECO:0007669"/>
    <property type="project" value="InterPro"/>
</dbReference>
<evidence type="ECO:0000256" key="5">
    <source>
        <dbReference type="ARBA" id="ARBA00022771"/>
    </source>
</evidence>
<evidence type="ECO:0000256" key="12">
    <source>
        <dbReference type="SAM" id="MobiDB-lite"/>
    </source>
</evidence>
<evidence type="ECO:0000256" key="9">
    <source>
        <dbReference type="ARBA" id="ARBA00063961"/>
    </source>
</evidence>
<dbReference type="InterPro" id="IPR014898">
    <property type="entry name" value="Znf_C2H2_LYAR"/>
</dbReference>
<feature type="compositionally biased region" description="Basic and acidic residues" evidence="12">
    <location>
        <begin position="181"/>
        <end position="229"/>
    </location>
</feature>
<dbReference type="AlphaFoldDB" id="Q6DEE8"/>
<accession>Q6DEE8</accession>
<dbReference type="DNASU" id="446444"/>
<dbReference type="RefSeq" id="NP_001086609.2">
    <property type="nucleotide sequence ID" value="NM_001093140.2"/>
</dbReference>
<dbReference type="Pfam" id="PF25879">
    <property type="entry name" value="WHD_LYAR"/>
    <property type="match status" value="1"/>
</dbReference>
<evidence type="ECO:0000256" key="10">
    <source>
        <dbReference type="ARBA" id="ARBA00069216"/>
    </source>
</evidence>
<dbReference type="GO" id="GO:0000122">
    <property type="term" value="P:negative regulation of transcription by RNA polymerase II"/>
    <property type="evidence" value="ECO:0007669"/>
    <property type="project" value="TreeGrafter"/>
</dbReference>
<dbReference type="GO" id="GO:0005730">
    <property type="term" value="C:nucleolus"/>
    <property type="evidence" value="ECO:0007669"/>
    <property type="project" value="UniProtKB-ARBA"/>
</dbReference>
<dbReference type="GO" id="GO:0006364">
    <property type="term" value="P:rRNA processing"/>
    <property type="evidence" value="ECO:0007669"/>
    <property type="project" value="TreeGrafter"/>
</dbReference>
<dbReference type="InterPro" id="IPR058719">
    <property type="entry name" value="WHD_LYAR"/>
</dbReference>
<evidence type="ECO:0000256" key="2">
    <source>
        <dbReference type="ARBA" id="ARBA00004504"/>
    </source>
</evidence>
<evidence type="ECO:0000259" key="14">
    <source>
        <dbReference type="Pfam" id="PF25879"/>
    </source>
</evidence>
<evidence type="ECO:0000313" key="15">
    <source>
        <dbReference type="EMBL" id="AAH77174.1"/>
    </source>
</evidence>
<keyword evidence="8" id="KW-0539">Nucleus</keyword>
<dbReference type="EMBL" id="BC077174">
    <property type="protein sequence ID" value="AAH77174.1"/>
    <property type="molecule type" value="mRNA"/>
</dbReference>
<evidence type="ECO:0000256" key="4">
    <source>
        <dbReference type="ARBA" id="ARBA00022737"/>
    </source>
</evidence>
<feature type="domain" description="Zinc finger C2H2 LYAR-type" evidence="13">
    <location>
        <begin position="31"/>
        <end position="58"/>
    </location>
</feature>
<dbReference type="GO" id="GO:0008270">
    <property type="term" value="F:zinc ion binding"/>
    <property type="evidence" value="ECO:0007669"/>
    <property type="project" value="UniProtKB-KW"/>
</dbReference>
<protein>
    <recommendedName>
        <fullName evidence="10">Cell growth-regulating nucleolar protein</fullName>
    </recommendedName>
</protein>
<dbReference type="Pfam" id="PF08790">
    <property type="entry name" value="zf-LYAR"/>
    <property type="match status" value="1"/>
</dbReference>
<dbReference type="PANTHER" id="PTHR13100">
    <property type="entry name" value="CELL GROWTH-REGULATING NUCLEOLAR PROTEIN LYAR"/>
    <property type="match status" value="1"/>
</dbReference>
<dbReference type="Gene3D" id="3.30.1490.490">
    <property type="match status" value="1"/>
</dbReference>
<keyword evidence="5 11" id="KW-0863">Zinc-finger</keyword>
<dbReference type="PROSITE" id="PS51804">
    <property type="entry name" value="ZF_C2HC_LYAR"/>
    <property type="match status" value="2"/>
</dbReference>
<dbReference type="FunFam" id="1.10.10.2100:FF:000002">
    <property type="entry name" value="cell growth-regulating nucleolar protein-like"/>
    <property type="match status" value="1"/>
</dbReference>
<gene>
    <name evidence="15" type="primary">MGC78792</name>
</gene>
<evidence type="ECO:0000256" key="1">
    <source>
        <dbReference type="ARBA" id="ARBA00004123"/>
    </source>
</evidence>
<feature type="compositionally biased region" description="Polar residues" evidence="12">
    <location>
        <begin position="248"/>
        <end position="262"/>
    </location>
</feature>
<evidence type="ECO:0000259" key="13">
    <source>
        <dbReference type="Pfam" id="PF08790"/>
    </source>
</evidence>
<feature type="compositionally biased region" description="Basic and acidic residues" evidence="12">
    <location>
        <begin position="149"/>
        <end position="165"/>
    </location>
</feature>
<proteinExistence type="evidence at transcript level"/>
<keyword evidence="4" id="KW-0677">Repeat</keyword>